<feature type="signal peptide" evidence="18">
    <location>
        <begin position="1"/>
        <end position="25"/>
    </location>
</feature>
<dbReference type="FunFam" id="1.10.510.10:FF:000590">
    <property type="entry name" value="PR5-like receptor kinase"/>
    <property type="match status" value="1"/>
</dbReference>
<evidence type="ECO:0000256" key="3">
    <source>
        <dbReference type="ARBA" id="ARBA00022527"/>
    </source>
</evidence>
<comment type="catalytic activity">
    <reaction evidence="15">
        <text>L-seryl-[protein] + ATP = O-phospho-L-seryl-[protein] + ADP + H(+)</text>
        <dbReference type="Rhea" id="RHEA:17989"/>
        <dbReference type="Rhea" id="RHEA-COMP:9863"/>
        <dbReference type="Rhea" id="RHEA-COMP:11604"/>
        <dbReference type="ChEBI" id="CHEBI:15378"/>
        <dbReference type="ChEBI" id="CHEBI:29999"/>
        <dbReference type="ChEBI" id="CHEBI:30616"/>
        <dbReference type="ChEBI" id="CHEBI:83421"/>
        <dbReference type="ChEBI" id="CHEBI:456216"/>
        <dbReference type="EC" id="2.7.11.1"/>
    </reaction>
</comment>
<evidence type="ECO:0000256" key="12">
    <source>
        <dbReference type="ARBA" id="ARBA00023136"/>
    </source>
</evidence>
<dbReference type="GO" id="GO:0016020">
    <property type="term" value="C:membrane"/>
    <property type="evidence" value="ECO:0007669"/>
    <property type="project" value="UniProtKB-SubCell"/>
</dbReference>
<evidence type="ECO:0000256" key="1">
    <source>
        <dbReference type="ARBA" id="ARBA00004479"/>
    </source>
</evidence>
<dbReference type="FunFam" id="3.30.430.20:FF:000002">
    <property type="entry name" value="Cysteine-rich receptor-like protein kinase 10"/>
    <property type="match status" value="1"/>
</dbReference>
<feature type="domain" description="Protein kinase" evidence="19">
    <location>
        <begin position="549"/>
        <end position="838"/>
    </location>
</feature>
<keyword evidence="4" id="KW-0808">Transferase</keyword>
<feature type="domain" description="Gnk2-homologous" evidence="20">
    <location>
        <begin position="137"/>
        <end position="244"/>
    </location>
</feature>
<dbReference type="InterPro" id="IPR011009">
    <property type="entry name" value="Kinase-like_dom_sf"/>
</dbReference>
<name>A0A8J4QZS6_9ROSI</name>
<keyword evidence="7" id="KW-0677">Repeat</keyword>
<dbReference type="Proteomes" id="UP000737018">
    <property type="component" value="Unassembled WGS sequence"/>
</dbReference>
<dbReference type="PROSITE" id="PS51473">
    <property type="entry name" value="GNK2"/>
    <property type="match status" value="2"/>
</dbReference>
<sequence>MADFKISISWLLLLSLLNLFSRSEGAPTYAAHYCSNSSFFTPNSTYQANLNLLLSDLSSYSTRLAGFHKTSVGQNPPDVATGLLFCRGDLTPAACKDCISTATKDIRNRCPFDKIILIWYDVCTLRYTNESDLNNLVPFENFNTTAQDVIEPDRFNALLASTMNSLKQQAVNSQSDKKFATAAVKFTSSVTLYCLVQCTPELSVSSCLTVLESAIGSLPMCCTAKQGGAVVLPSSNIRYELYPFFNYTASSTPLPPPPRDMYESCSNVFSCGMLNNIGFPFWGDNRPNSCGYPGLELNCQGSVATIKIRNVTYQVLGVNVEAQILKITREDFLSFWTGICSPDLVNSTIDPTLMDFGIDLQNLTIVYGCGFSLMNTSLGQFNCQINGFTHIKWGAYGPGECKVSVVVPVQVQFGPRTGLERDQSKLERAIREGFDVKWKVDTAACLSCMVNKGVCGYDLKRNQSTCYFSSPGYSQWNRLFKGVVAGIVGTIAIVFVMIICYLKREQLSSMGVISKKKTKDNQYAKAFIMNQGSLAPKQYRYSDIKKMTHSFKNKLGQGGYGSVYKGKLLDNHLVAVKVINDLKGDGEDFINEIASISRTSHVNVVTLLGYCYERTKRALVYEFMPNGSLDKFICNPESSSTNCKLEHKTLFEIAVGVARGLEYLHRGCSTRILHFDIKPQNILLDDDFCPKISDFGLARLCQKKESIVSMLGTRGTIGYIAPEVFSRNFGGVSHKSDVYSYGMLILEMVGVKKNFDAEVSHTTERYFPNWIYQNLNLGENVENNMVIIEEEEQMKRKMILVGLWCIQTIPTNRPSMTKVVEMLEGNVHSIEIPPKPFLFSPARSVQYSSTTSLP</sequence>
<dbReference type="PROSITE" id="PS00108">
    <property type="entry name" value="PROTEIN_KINASE_ST"/>
    <property type="match status" value="1"/>
</dbReference>
<dbReference type="PROSITE" id="PS50011">
    <property type="entry name" value="PROTEIN_KINASE_DOM"/>
    <property type="match status" value="1"/>
</dbReference>
<evidence type="ECO:0000256" key="4">
    <source>
        <dbReference type="ARBA" id="ARBA00022679"/>
    </source>
</evidence>
<dbReference type="CDD" id="cd23509">
    <property type="entry name" value="Gnk2-like"/>
    <property type="match status" value="2"/>
</dbReference>
<dbReference type="Pfam" id="PF13947">
    <property type="entry name" value="GUB_WAK_bind"/>
    <property type="match status" value="1"/>
</dbReference>
<dbReference type="InterPro" id="IPR045874">
    <property type="entry name" value="LRK10/LRL21-25-like"/>
</dbReference>
<organism evidence="21 22">
    <name type="scientific">Castanea mollissima</name>
    <name type="common">Chinese chestnut</name>
    <dbReference type="NCBI Taxonomy" id="60419"/>
    <lineage>
        <taxon>Eukaryota</taxon>
        <taxon>Viridiplantae</taxon>
        <taxon>Streptophyta</taxon>
        <taxon>Embryophyta</taxon>
        <taxon>Tracheophyta</taxon>
        <taxon>Spermatophyta</taxon>
        <taxon>Magnoliopsida</taxon>
        <taxon>eudicotyledons</taxon>
        <taxon>Gunneridae</taxon>
        <taxon>Pentapetalae</taxon>
        <taxon>rosids</taxon>
        <taxon>fabids</taxon>
        <taxon>Fagales</taxon>
        <taxon>Fagaceae</taxon>
        <taxon>Castanea</taxon>
    </lineage>
</organism>
<evidence type="ECO:0000256" key="6">
    <source>
        <dbReference type="ARBA" id="ARBA00022729"/>
    </source>
</evidence>
<keyword evidence="13" id="KW-0325">Glycoprotein</keyword>
<evidence type="ECO:0000256" key="13">
    <source>
        <dbReference type="ARBA" id="ARBA00023180"/>
    </source>
</evidence>
<accession>A0A8J4QZS6</accession>
<evidence type="ECO:0000256" key="9">
    <source>
        <dbReference type="ARBA" id="ARBA00022777"/>
    </source>
</evidence>
<dbReference type="SUPFAM" id="SSF56112">
    <property type="entry name" value="Protein kinase-like (PK-like)"/>
    <property type="match status" value="1"/>
</dbReference>
<keyword evidence="12 17" id="KW-0472">Membrane</keyword>
<feature type="domain" description="Gnk2-homologous" evidence="20">
    <location>
        <begin position="28"/>
        <end position="132"/>
    </location>
</feature>
<evidence type="ECO:0000313" key="22">
    <source>
        <dbReference type="Proteomes" id="UP000737018"/>
    </source>
</evidence>
<evidence type="ECO:0000259" key="20">
    <source>
        <dbReference type="PROSITE" id="PS51473"/>
    </source>
</evidence>
<evidence type="ECO:0000256" key="18">
    <source>
        <dbReference type="SAM" id="SignalP"/>
    </source>
</evidence>
<keyword evidence="6 18" id="KW-0732">Signal</keyword>
<evidence type="ECO:0000256" key="14">
    <source>
        <dbReference type="ARBA" id="ARBA00047899"/>
    </source>
</evidence>
<evidence type="ECO:0000313" key="21">
    <source>
        <dbReference type="EMBL" id="KAF3955879.1"/>
    </source>
</evidence>
<keyword evidence="3" id="KW-0723">Serine/threonine-protein kinase</keyword>
<dbReference type="InterPro" id="IPR002902">
    <property type="entry name" value="GNK2"/>
</dbReference>
<keyword evidence="9" id="KW-0418">Kinase</keyword>
<evidence type="ECO:0000256" key="5">
    <source>
        <dbReference type="ARBA" id="ARBA00022692"/>
    </source>
</evidence>
<dbReference type="InterPro" id="IPR038408">
    <property type="entry name" value="GNK2_sf"/>
</dbReference>
<keyword evidence="8 16" id="KW-0547">Nucleotide-binding</keyword>
<dbReference type="PROSITE" id="PS00107">
    <property type="entry name" value="PROTEIN_KINASE_ATP"/>
    <property type="match status" value="1"/>
</dbReference>
<proteinExistence type="predicted"/>
<dbReference type="InterPro" id="IPR000719">
    <property type="entry name" value="Prot_kinase_dom"/>
</dbReference>
<dbReference type="GO" id="GO:0004674">
    <property type="term" value="F:protein serine/threonine kinase activity"/>
    <property type="evidence" value="ECO:0007669"/>
    <property type="project" value="UniProtKB-KW"/>
</dbReference>
<dbReference type="GO" id="GO:0030247">
    <property type="term" value="F:polysaccharide binding"/>
    <property type="evidence" value="ECO:0007669"/>
    <property type="project" value="InterPro"/>
</dbReference>
<dbReference type="SMART" id="SM00220">
    <property type="entry name" value="S_TKc"/>
    <property type="match status" value="1"/>
</dbReference>
<dbReference type="Pfam" id="PF01657">
    <property type="entry name" value="Stress-antifung"/>
    <property type="match status" value="2"/>
</dbReference>
<keyword evidence="5 17" id="KW-0812">Transmembrane</keyword>
<dbReference type="Gene3D" id="1.10.510.10">
    <property type="entry name" value="Transferase(Phosphotransferase) domain 1"/>
    <property type="match status" value="1"/>
</dbReference>
<dbReference type="OrthoDB" id="4062651at2759"/>
<protein>
    <recommendedName>
        <fullName evidence="2">non-specific serine/threonine protein kinase</fullName>
        <ecNumber evidence="2">2.7.11.1</ecNumber>
    </recommendedName>
</protein>
<dbReference type="AlphaFoldDB" id="A0A8J4QZS6"/>
<dbReference type="FunFam" id="3.30.430.20:FF:000003">
    <property type="entry name" value="Cysteine-rich RLK (RECEPTOR-like protein kinase) 10"/>
    <property type="match status" value="1"/>
</dbReference>
<gene>
    <name evidence="21" type="ORF">CMV_018949</name>
</gene>
<reference evidence="21" key="1">
    <citation type="submission" date="2020-03" db="EMBL/GenBank/DDBJ databases">
        <title>Castanea mollissima Vanexum genome sequencing.</title>
        <authorList>
            <person name="Staton M."/>
        </authorList>
    </citation>
    <scope>NUCLEOTIDE SEQUENCE</scope>
    <source>
        <tissue evidence="21">Leaf</tissue>
    </source>
</reference>
<feature type="binding site" evidence="16">
    <location>
        <position position="577"/>
    </location>
    <ligand>
        <name>ATP</name>
        <dbReference type="ChEBI" id="CHEBI:30616"/>
    </ligand>
</feature>
<keyword evidence="11 17" id="KW-1133">Transmembrane helix</keyword>
<dbReference type="Gene3D" id="3.30.200.20">
    <property type="entry name" value="Phosphorylase Kinase, domain 1"/>
    <property type="match status" value="1"/>
</dbReference>
<evidence type="ECO:0000256" key="8">
    <source>
        <dbReference type="ARBA" id="ARBA00022741"/>
    </source>
</evidence>
<comment type="catalytic activity">
    <reaction evidence="14">
        <text>L-threonyl-[protein] + ATP = O-phospho-L-threonyl-[protein] + ADP + H(+)</text>
        <dbReference type="Rhea" id="RHEA:46608"/>
        <dbReference type="Rhea" id="RHEA-COMP:11060"/>
        <dbReference type="Rhea" id="RHEA-COMP:11605"/>
        <dbReference type="ChEBI" id="CHEBI:15378"/>
        <dbReference type="ChEBI" id="CHEBI:30013"/>
        <dbReference type="ChEBI" id="CHEBI:30616"/>
        <dbReference type="ChEBI" id="CHEBI:61977"/>
        <dbReference type="ChEBI" id="CHEBI:456216"/>
        <dbReference type="EC" id="2.7.11.1"/>
    </reaction>
</comment>
<evidence type="ECO:0000256" key="11">
    <source>
        <dbReference type="ARBA" id="ARBA00022989"/>
    </source>
</evidence>
<evidence type="ECO:0000256" key="16">
    <source>
        <dbReference type="PROSITE-ProRule" id="PRU10141"/>
    </source>
</evidence>
<dbReference type="Pfam" id="PF00069">
    <property type="entry name" value="Pkinase"/>
    <property type="match status" value="1"/>
</dbReference>
<evidence type="ECO:0000256" key="7">
    <source>
        <dbReference type="ARBA" id="ARBA00022737"/>
    </source>
</evidence>
<evidence type="ECO:0000256" key="17">
    <source>
        <dbReference type="SAM" id="Phobius"/>
    </source>
</evidence>
<dbReference type="PANTHER" id="PTHR27009">
    <property type="entry name" value="RUST RESISTANCE KINASE LR10-RELATED"/>
    <property type="match status" value="1"/>
</dbReference>
<dbReference type="EC" id="2.7.11.1" evidence="2"/>
<dbReference type="EMBL" id="JRKL02003256">
    <property type="protein sequence ID" value="KAF3955879.1"/>
    <property type="molecule type" value="Genomic_DNA"/>
</dbReference>
<dbReference type="InterPro" id="IPR025287">
    <property type="entry name" value="WAK_GUB"/>
</dbReference>
<keyword evidence="10 16" id="KW-0067">ATP-binding</keyword>
<dbReference type="GO" id="GO:0005524">
    <property type="term" value="F:ATP binding"/>
    <property type="evidence" value="ECO:0007669"/>
    <property type="project" value="UniProtKB-UniRule"/>
</dbReference>
<dbReference type="Gene3D" id="3.30.430.20">
    <property type="entry name" value="Gnk2 domain, C-X8-C-X2-C motif"/>
    <property type="match status" value="2"/>
</dbReference>
<evidence type="ECO:0000256" key="15">
    <source>
        <dbReference type="ARBA" id="ARBA00048679"/>
    </source>
</evidence>
<comment type="subcellular location">
    <subcellularLocation>
        <location evidence="1">Membrane</location>
        <topology evidence="1">Single-pass type I membrane protein</topology>
    </subcellularLocation>
</comment>
<evidence type="ECO:0000259" key="19">
    <source>
        <dbReference type="PROSITE" id="PS50011"/>
    </source>
</evidence>
<evidence type="ECO:0000256" key="10">
    <source>
        <dbReference type="ARBA" id="ARBA00022840"/>
    </source>
</evidence>
<evidence type="ECO:0000256" key="2">
    <source>
        <dbReference type="ARBA" id="ARBA00012513"/>
    </source>
</evidence>
<dbReference type="FunFam" id="3.30.200.20:FF:000178">
    <property type="entry name" value="serine/threonine-protein kinase PBS1-like"/>
    <property type="match status" value="1"/>
</dbReference>
<dbReference type="InterPro" id="IPR032872">
    <property type="entry name" value="WAK_assoc_C"/>
</dbReference>
<dbReference type="InterPro" id="IPR008271">
    <property type="entry name" value="Ser/Thr_kinase_AS"/>
</dbReference>
<feature type="chain" id="PRO_5035226332" description="non-specific serine/threonine protein kinase" evidence="18">
    <location>
        <begin position="26"/>
        <end position="854"/>
    </location>
</feature>
<keyword evidence="22" id="KW-1185">Reference proteome</keyword>
<comment type="caution">
    <text evidence="21">The sequence shown here is derived from an EMBL/GenBank/DDBJ whole genome shotgun (WGS) entry which is preliminary data.</text>
</comment>
<dbReference type="Pfam" id="PF14380">
    <property type="entry name" value="WAK_assoc"/>
    <property type="match status" value="1"/>
</dbReference>
<dbReference type="InterPro" id="IPR017441">
    <property type="entry name" value="Protein_kinase_ATP_BS"/>
</dbReference>
<feature type="transmembrane region" description="Helical" evidence="17">
    <location>
        <begin position="479"/>
        <end position="502"/>
    </location>
</feature>